<dbReference type="NCBIfam" id="TIGR02595">
    <property type="entry name" value="PEP_CTERM"/>
    <property type="match status" value="1"/>
</dbReference>
<organism evidence="2 3">
    <name type="scientific">Piscinibacter gummiphilus</name>
    <dbReference type="NCBI Taxonomy" id="946333"/>
    <lineage>
        <taxon>Bacteria</taxon>
        <taxon>Pseudomonadati</taxon>
        <taxon>Pseudomonadota</taxon>
        <taxon>Betaproteobacteria</taxon>
        <taxon>Burkholderiales</taxon>
        <taxon>Sphaerotilaceae</taxon>
        <taxon>Piscinibacter</taxon>
    </lineage>
</organism>
<dbReference type="Pfam" id="PF07589">
    <property type="entry name" value="PEP-CTERM"/>
    <property type="match status" value="1"/>
</dbReference>
<proteinExistence type="predicted"/>
<gene>
    <name evidence="2" type="ORF">A4W93_14905</name>
</gene>
<dbReference type="InterPro" id="IPR013424">
    <property type="entry name" value="Ice-binding_C"/>
</dbReference>
<dbReference type="InterPro" id="IPR022562">
    <property type="entry name" value="DUF3466"/>
</dbReference>
<dbReference type="OrthoDB" id="108960at2"/>
<dbReference type="AlphaFoldDB" id="A0A1W6LA85"/>
<dbReference type="EMBL" id="CP015118">
    <property type="protein sequence ID" value="ARN21078.1"/>
    <property type="molecule type" value="Genomic_DNA"/>
</dbReference>
<dbReference type="KEGG" id="rgu:A4W93_14905"/>
<protein>
    <recommendedName>
        <fullName evidence="1">Ice-binding protein C-terminal domain-containing protein</fullName>
    </recommendedName>
</protein>
<evidence type="ECO:0000313" key="3">
    <source>
        <dbReference type="Proteomes" id="UP000193427"/>
    </source>
</evidence>
<dbReference type="RefSeq" id="WP_085751360.1">
    <property type="nucleotide sequence ID" value="NZ_BSPR01000004.1"/>
</dbReference>
<feature type="domain" description="Ice-binding protein C-terminal" evidence="1">
    <location>
        <begin position="353"/>
        <end position="377"/>
    </location>
</feature>
<reference evidence="2 3" key="1">
    <citation type="submission" date="2016-04" db="EMBL/GenBank/DDBJ databases">
        <title>Complete genome sequence of natural rubber-degrading, novel Gram-negative bacterium, Rhizobacter gummiphilus strain NS21.</title>
        <authorList>
            <person name="Tabata M."/>
            <person name="Kasai D."/>
            <person name="Fukuda M."/>
        </authorList>
    </citation>
    <scope>NUCLEOTIDE SEQUENCE [LARGE SCALE GENOMIC DNA]</scope>
    <source>
        <strain evidence="2 3">NS21</strain>
    </source>
</reference>
<dbReference type="Proteomes" id="UP000193427">
    <property type="component" value="Chromosome"/>
</dbReference>
<accession>A0A1W6LA85</accession>
<sequence length="379" mass="39283">MNARRAFAAAMLAAWLASPSAAAIGTYRLQDISAGGTLQFSVGIDNQGGVLAESWHWAAGGYYTSPATGVVLLTDPMVPGVPPNTVPNTPRGADINAAGVITGTWYPLGEVRAFRYTSDGGMRDLGLSGVEGNGTDDAGNTVGRFRGGTGRDYFVADPGGNLAVHTAPVALAGIAGLRNDGVIVANRQHATDSERPVAGLLENGTWRDLATGGAYSSHAMGFNEQGAVVGMQAVYSDMAGIPIQHAFAYTPEAGVVDLVDAMPWLNQFSTAAAVNEQGLVVGYGARGDMWETFSFLHDLSTGQLVDLASVLLPGTAAGWTNMYLVDVNDSGQIAGWGQFEGNVRAFLLSPAAPVPEPATALMMALGLVALGAATRRRIR</sequence>
<evidence type="ECO:0000259" key="1">
    <source>
        <dbReference type="Pfam" id="PF07589"/>
    </source>
</evidence>
<evidence type="ECO:0000313" key="2">
    <source>
        <dbReference type="EMBL" id="ARN21078.1"/>
    </source>
</evidence>
<keyword evidence="3" id="KW-1185">Reference proteome</keyword>
<dbReference type="STRING" id="946333.A4W93_14905"/>
<dbReference type="Pfam" id="PF11949">
    <property type="entry name" value="DUF3466"/>
    <property type="match status" value="1"/>
</dbReference>
<name>A0A1W6LA85_9BURK</name>